<dbReference type="EMBL" id="JAHLQK010000003">
    <property type="protein sequence ID" value="MBU5676670.1"/>
    <property type="molecule type" value="Genomic_DNA"/>
</dbReference>
<protein>
    <submittedName>
        <fullName evidence="2">Polysaccharide pyruvyl transferase family protein</fullName>
    </submittedName>
</protein>
<dbReference type="Proteomes" id="UP000779508">
    <property type="component" value="Unassembled WGS sequence"/>
</dbReference>
<dbReference type="PANTHER" id="PTHR36836:SF1">
    <property type="entry name" value="COLANIC ACID BIOSYNTHESIS PROTEIN WCAK"/>
    <property type="match status" value="1"/>
</dbReference>
<keyword evidence="3" id="KW-1185">Reference proteome</keyword>
<dbReference type="GO" id="GO:0016740">
    <property type="term" value="F:transferase activity"/>
    <property type="evidence" value="ECO:0007669"/>
    <property type="project" value="UniProtKB-KW"/>
</dbReference>
<evidence type="ECO:0000313" key="3">
    <source>
        <dbReference type="Proteomes" id="UP000779508"/>
    </source>
</evidence>
<proteinExistence type="predicted"/>
<gene>
    <name evidence="2" type="ORF">KQI88_09585</name>
</gene>
<comment type="caution">
    <text evidence="2">The sequence shown here is derived from an EMBL/GenBank/DDBJ whole genome shotgun (WGS) entry which is preliminary data.</text>
</comment>
<dbReference type="PANTHER" id="PTHR36836">
    <property type="entry name" value="COLANIC ACID BIOSYNTHESIS PROTEIN WCAK"/>
    <property type="match status" value="1"/>
</dbReference>
<dbReference type="RefSeq" id="WP_216416713.1">
    <property type="nucleotide sequence ID" value="NZ_JAHLQK010000003.1"/>
</dbReference>
<dbReference type="InterPro" id="IPR007345">
    <property type="entry name" value="Polysacch_pyruvyl_Trfase"/>
</dbReference>
<reference evidence="2 3" key="1">
    <citation type="submission" date="2021-06" db="EMBL/GenBank/DDBJ databases">
        <authorList>
            <person name="Sun Q."/>
            <person name="Li D."/>
        </authorList>
    </citation>
    <scope>NUCLEOTIDE SEQUENCE [LARGE SCALE GENOMIC DNA]</scope>
    <source>
        <strain evidence="2 3">MSJ-5</strain>
    </source>
</reference>
<evidence type="ECO:0000313" key="2">
    <source>
        <dbReference type="EMBL" id="MBU5676670.1"/>
    </source>
</evidence>
<accession>A0ABS6G2G2</accession>
<dbReference type="Pfam" id="PF04230">
    <property type="entry name" value="PS_pyruv_trans"/>
    <property type="match status" value="1"/>
</dbReference>
<sequence length="433" mass="49188">MKILVTGLCTLHWGRLEYGNIGNYYIVEPFFRELHRVFPEAEIVTTFQMTDEFCERENVKLLPMDIYYSWSDDDVDIALKEYGISEIYSKTGQLVETTPYLDEVISSDMVIDISGEMWGDKANPVGNNRMLVNLLKMRVAQLLKKPTVLYAVSAGPFNDVKTSELAKITFESFSLVTIREPETTKRLRSIGFNIDNTKQFPCTSYLFQPADVNKAESILKSEQIMNSQKPIIGMIVCGFNLTLPYDKWPRDDKEYNEFALVIEYIVNNLGARVVLMSHSNGFDLPPNFKLKPGRDYNVIKQLQEVVAKRQIVKDMKDVLCINNAYIPKETKAIIGQFDMLVTGRVHASVASVSQCIPTVFVTYEKEEDTGKTLGFASLSGLQDYVAKPNANDMIKKIEDCFNNKEKIAESLKERIPVVQDITKKGIDALKELL</sequence>
<name>A0ABS6G2G2_9FIRM</name>
<evidence type="ECO:0000259" key="1">
    <source>
        <dbReference type="Pfam" id="PF04230"/>
    </source>
</evidence>
<feature type="domain" description="Polysaccharide pyruvyl transferase" evidence="1">
    <location>
        <begin position="20"/>
        <end position="364"/>
    </location>
</feature>
<organism evidence="2 3">
    <name type="scientific">Alkaliphilus flagellatus</name>
    <dbReference type="NCBI Taxonomy" id="2841507"/>
    <lineage>
        <taxon>Bacteria</taxon>
        <taxon>Bacillati</taxon>
        <taxon>Bacillota</taxon>
        <taxon>Clostridia</taxon>
        <taxon>Peptostreptococcales</taxon>
        <taxon>Natronincolaceae</taxon>
        <taxon>Alkaliphilus</taxon>
    </lineage>
</organism>
<keyword evidence="2" id="KW-0808">Transferase</keyword>